<keyword evidence="2" id="KW-1185">Reference proteome</keyword>
<comment type="caution">
    <text evidence="1">The sequence shown here is derived from an EMBL/GenBank/DDBJ whole genome shotgun (WGS) entry which is preliminary data.</text>
</comment>
<accession>A0A4S8F108</accession>
<dbReference type="AlphaFoldDB" id="A0A4S8F108"/>
<proteinExistence type="predicted"/>
<dbReference type="Proteomes" id="UP000308917">
    <property type="component" value="Unassembled WGS sequence"/>
</dbReference>
<gene>
    <name evidence="1" type="ORF">E9531_10000</name>
</gene>
<evidence type="ECO:0000313" key="1">
    <source>
        <dbReference type="EMBL" id="THU00609.1"/>
    </source>
</evidence>
<organism evidence="1 2">
    <name type="scientific">Lampropedia puyangensis</name>
    <dbReference type="NCBI Taxonomy" id="1330072"/>
    <lineage>
        <taxon>Bacteria</taxon>
        <taxon>Pseudomonadati</taxon>
        <taxon>Pseudomonadota</taxon>
        <taxon>Betaproteobacteria</taxon>
        <taxon>Burkholderiales</taxon>
        <taxon>Comamonadaceae</taxon>
        <taxon>Lampropedia</taxon>
    </lineage>
</organism>
<evidence type="ECO:0000313" key="2">
    <source>
        <dbReference type="Proteomes" id="UP000308917"/>
    </source>
</evidence>
<reference evidence="1 2" key="1">
    <citation type="journal article" date="2015" name="Antonie Van Leeuwenhoek">
        <title>Lampropedia puyangensis sp. nov., isolated from symptomatic bark of Populus ? euramericana canker and emended description of Lampropedia hyalina (Ehrenberg 1832) Lee et al. 2004.</title>
        <authorList>
            <person name="Li Y."/>
            <person name="Wang T."/>
            <person name="Piao C.G."/>
            <person name="Wang L.F."/>
            <person name="Tian G.Z."/>
            <person name="Zhu T.H."/>
            <person name="Guo M.W."/>
        </authorList>
    </citation>
    <scope>NUCLEOTIDE SEQUENCE [LARGE SCALE GENOMIC DNA]</scope>
    <source>
        <strain evidence="1 2">2-bin</strain>
    </source>
</reference>
<name>A0A4S8F108_9BURK</name>
<protein>
    <recommendedName>
        <fullName evidence="3">Phosphoglycerate mutase</fullName>
    </recommendedName>
</protein>
<evidence type="ECO:0008006" key="3">
    <source>
        <dbReference type="Google" id="ProtNLM"/>
    </source>
</evidence>
<dbReference type="EMBL" id="STFG01000010">
    <property type="protein sequence ID" value="THU00609.1"/>
    <property type="molecule type" value="Genomic_DNA"/>
</dbReference>
<sequence>MVASIHIVPFAAFNGMQDFLQATHATLELPGLRSLLTRHTLTPTHWLHVPEGSFVTPHEQALVQAVWPALAQQAASTEQEAPPVSLAAWTAAQHGHNIHSQDGWALMAPAHLHITTDSISLLDPSGLALSAQDNAALLQAVQALWAEDGLTLQALPNGHWLAKAPWLHGLALPSLDRAINRDVRAWMPELRQTKTLQRLQTEAQMLLYNHAANDARTAQGLAPINALWVWGTGSIPASPMQTTLQIEVHDTLRTAALRGDYRGWTAAWQTLDQVLLDSVQNAQQNTDSVQWILAGEQQAVTLSPHTPSWFTRLTQGWTSWRKSDPVQALLQQL</sequence>